<dbReference type="GO" id="GO:0000976">
    <property type="term" value="F:transcription cis-regulatory region binding"/>
    <property type="evidence" value="ECO:0007669"/>
    <property type="project" value="TreeGrafter"/>
</dbReference>
<protein>
    <recommendedName>
        <fullName evidence="5">Transcription factor domain-containing protein</fullName>
    </recommendedName>
</protein>
<evidence type="ECO:0000313" key="3">
    <source>
        <dbReference type="EMBL" id="KAJ4269850.1"/>
    </source>
</evidence>
<dbReference type="GO" id="GO:0005634">
    <property type="term" value="C:nucleus"/>
    <property type="evidence" value="ECO:0007669"/>
    <property type="project" value="UniProtKB-SubCell"/>
</dbReference>
<dbReference type="Proteomes" id="UP001152049">
    <property type="component" value="Unassembled WGS sequence"/>
</dbReference>
<dbReference type="PANTHER" id="PTHR37534">
    <property type="entry name" value="TRANSCRIPTIONAL ACTIVATOR PROTEIN UGA3"/>
    <property type="match status" value="1"/>
</dbReference>
<keyword evidence="2" id="KW-0539">Nucleus</keyword>
<comment type="subcellular location">
    <subcellularLocation>
        <location evidence="1">Nucleus</location>
    </subcellularLocation>
</comment>
<evidence type="ECO:0000256" key="1">
    <source>
        <dbReference type="ARBA" id="ARBA00004123"/>
    </source>
</evidence>
<proteinExistence type="predicted"/>
<name>A0A9W8SFN8_9HYPO</name>
<dbReference type="Pfam" id="PF11951">
    <property type="entry name" value="Fungal_trans_2"/>
    <property type="match status" value="1"/>
</dbReference>
<evidence type="ECO:0008006" key="5">
    <source>
        <dbReference type="Google" id="ProtNLM"/>
    </source>
</evidence>
<dbReference type="GO" id="GO:0045944">
    <property type="term" value="P:positive regulation of transcription by RNA polymerase II"/>
    <property type="evidence" value="ECO:0007669"/>
    <property type="project" value="TreeGrafter"/>
</dbReference>
<gene>
    <name evidence="3" type="ORF">NW762_001519</name>
</gene>
<sequence>MSAAHLRRVDPQWSLDSAEYLSETVSTLRKQLATMITDTQTATPTRQTVEQTLLGVIMLGMSTSWHGTSGLGLEHIQGSRALFQRYIYRRTSSDVSPSEWPKLSFYLGLQAYWESIASFLLDQDMDQLDNLHAACTSLPVEANQVNPWTGVDSTLWVLLAKAGCLVRKRRTLLLHKRTQISENTDEELESHMQLINQEALALEAQILSYTTPDVSRFEATEDNRTIISHLELIARCCRYAALLELYQAFSSTCDVTAGLRILMTTNGAWLSEPVAQTHLAVPHAYRALALGMLMILRSIPRHSNTKCLHALFLLIAGSALSAGPIGPGRHEQPPLQYSVGLSSDSAEKIVSPSCAVIVTRASSITCEPLRFWREFVQERMTYLEGAINLDGMRRIKEILNKVWDYNDSLASSSGELANRDLVGFVHWIDIMEAYELEFLF</sequence>
<keyword evidence="4" id="KW-1185">Reference proteome</keyword>
<reference evidence="3" key="1">
    <citation type="submission" date="2022-09" db="EMBL/GenBank/DDBJ databases">
        <title>Fusarium specimens isolated from Avocado Roots.</title>
        <authorList>
            <person name="Stajich J."/>
            <person name="Roper C."/>
            <person name="Heimlech-Rivalta G."/>
        </authorList>
    </citation>
    <scope>NUCLEOTIDE SEQUENCE</scope>
    <source>
        <strain evidence="3">CF00136</strain>
    </source>
</reference>
<dbReference type="PANTHER" id="PTHR37534:SF15">
    <property type="entry name" value="ZN(II)2CYS6 TRANSCRIPTION FACTOR (EUROFUNG)"/>
    <property type="match status" value="1"/>
</dbReference>
<accession>A0A9W8SFN8</accession>
<organism evidence="3 4">
    <name type="scientific">Fusarium torreyae</name>
    <dbReference type="NCBI Taxonomy" id="1237075"/>
    <lineage>
        <taxon>Eukaryota</taxon>
        <taxon>Fungi</taxon>
        <taxon>Dikarya</taxon>
        <taxon>Ascomycota</taxon>
        <taxon>Pezizomycotina</taxon>
        <taxon>Sordariomycetes</taxon>
        <taxon>Hypocreomycetidae</taxon>
        <taxon>Hypocreales</taxon>
        <taxon>Nectriaceae</taxon>
        <taxon>Fusarium</taxon>
    </lineage>
</organism>
<dbReference type="EMBL" id="JAOQAZ010000002">
    <property type="protein sequence ID" value="KAJ4269850.1"/>
    <property type="molecule type" value="Genomic_DNA"/>
</dbReference>
<dbReference type="InterPro" id="IPR021858">
    <property type="entry name" value="Fun_TF"/>
</dbReference>
<dbReference type="AlphaFoldDB" id="A0A9W8SFN8"/>
<dbReference type="GO" id="GO:0003700">
    <property type="term" value="F:DNA-binding transcription factor activity"/>
    <property type="evidence" value="ECO:0007669"/>
    <property type="project" value="TreeGrafter"/>
</dbReference>
<evidence type="ECO:0000313" key="4">
    <source>
        <dbReference type="Proteomes" id="UP001152049"/>
    </source>
</evidence>
<evidence type="ECO:0000256" key="2">
    <source>
        <dbReference type="ARBA" id="ARBA00023242"/>
    </source>
</evidence>
<comment type="caution">
    <text evidence="3">The sequence shown here is derived from an EMBL/GenBank/DDBJ whole genome shotgun (WGS) entry which is preliminary data.</text>
</comment>
<dbReference type="OrthoDB" id="39175at2759"/>